<evidence type="ECO:0000313" key="12">
    <source>
        <dbReference type="EMBL" id="SFQ97023.1"/>
    </source>
</evidence>
<feature type="binding site" description="covalent" evidence="8">
    <location>
        <position position="133"/>
    </location>
    <ligand>
        <name>heme c</name>
        <dbReference type="ChEBI" id="CHEBI:61717"/>
        <label>2</label>
    </ligand>
</feature>
<keyword evidence="6" id="KW-0249">Electron transport</keyword>
<feature type="binding site" description="covalent" evidence="8">
    <location>
        <position position="35"/>
    </location>
    <ligand>
        <name>heme c</name>
        <dbReference type="ChEBI" id="CHEBI:61717"/>
        <label>1</label>
    </ligand>
</feature>
<dbReference type="InterPro" id="IPR024167">
    <property type="entry name" value="Cytochrome_c4-like"/>
</dbReference>
<feature type="chain" id="PRO_5011476585" evidence="10">
    <location>
        <begin position="22"/>
        <end position="212"/>
    </location>
</feature>
<comment type="PTM">
    <text evidence="8">Binds 2 heme c groups covalently per subunit.</text>
</comment>
<keyword evidence="13" id="KW-1185">Reference proteome</keyword>
<evidence type="ECO:0000259" key="11">
    <source>
        <dbReference type="PROSITE" id="PS51007"/>
    </source>
</evidence>
<feature type="signal peptide" evidence="10">
    <location>
        <begin position="1"/>
        <end position="21"/>
    </location>
</feature>
<dbReference type="RefSeq" id="WP_092076092.1">
    <property type="nucleotide sequence ID" value="NZ_FOYI01000001.1"/>
</dbReference>
<feature type="binding site" description="axial binding residue" evidence="9">
    <location>
        <position position="80"/>
    </location>
    <ligand>
        <name>heme c</name>
        <dbReference type="ChEBI" id="CHEBI:61717"/>
        <label>1</label>
    </ligand>
    <ligandPart>
        <name>Fe</name>
        <dbReference type="ChEBI" id="CHEBI:18248"/>
    </ligandPart>
</feature>
<keyword evidence="5" id="KW-0574">Periplasm</keyword>
<dbReference type="InterPro" id="IPR036909">
    <property type="entry name" value="Cyt_c-like_dom_sf"/>
</dbReference>
<keyword evidence="7 9" id="KW-0408">Iron</keyword>
<dbReference type="PIRSF" id="PIRSF000005">
    <property type="entry name" value="Cytochrome_c4"/>
    <property type="match status" value="1"/>
</dbReference>
<name>A0A1I6CV87_9RHOB</name>
<keyword evidence="4 9" id="KW-0479">Metal-binding</keyword>
<feature type="domain" description="Cytochrome c" evidence="11">
    <location>
        <begin position="116"/>
        <end position="200"/>
    </location>
</feature>
<evidence type="ECO:0000256" key="7">
    <source>
        <dbReference type="ARBA" id="ARBA00023004"/>
    </source>
</evidence>
<evidence type="ECO:0000313" key="13">
    <source>
        <dbReference type="Proteomes" id="UP000199302"/>
    </source>
</evidence>
<organism evidence="12 13">
    <name type="scientific">Poseidonocella sedimentorum</name>
    <dbReference type="NCBI Taxonomy" id="871652"/>
    <lineage>
        <taxon>Bacteria</taxon>
        <taxon>Pseudomonadati</taxon>
        <taxon>Pseudomonadota</taxon>
        <taxon>Alphaproteobacteria</taxon>
        <taxon>Rhodobacterales</taxon>
        <taxon>Roseobacteraceae</taxon>
        <taxon>Poseidonocella</taxon>
    </lineage>
</organism>
<dbReference type="PROSITE" id="PS51007">
    <property type="entry name" value="CYTC"/>
    <property type="match status" value="1"/>
</dbReference>
<protein>
    <submittedName>
        <fullName evidence="12">Cytochrome c</fullName>
    </submittedName>
</protein>
<evidence type="ECO:0000256" key="6">
    <source>
        <dbReference type="ARBA" id="ARBA00022982"/>
    </source>
</evidence>
<dbReference type="GO" id="GO:0009055">
    <property type="term" value="F:electron transfer activity"/>
    <property type="evidence" value="ECO:0007669"/>
    <property type="project" value="InterPro"/>
</dbReference>
<dbReference type="Proteomes" id="UP000199302">
    <property type="component" value="Unassembled WGS sequence"/>
</dbReference>
<dbReference type="InterPro" id="IPR050597">
    <property type="entry name" value="Cytochrome_c_Oxidase_Subunit"/>
</dbReference>
<reference evidence="12 13" key="1">
    <citation type="submission" date="2016-10" db="EMBL/GenBank/DDBJ databases">
        <authorList>
            <person name="de Groot N.N."/>
        </authorList>
    </citation>
    <scope>NUCLEOTIDE SEQUENCE [LARGE SCALE GENOMIC DNA]</scope>
    <source>
        <strain evidence="13">KMM 9023,NRIC 0796,JCM 17311,KCTC 23692</strain>
    </source>
</reference>
<dbReference type="InterPro" id="IPR009056">
    <property type="entry name" value="Cyt_c-like_dom"/>
</dbReference>
<dbReference type="OrthoDB" id="9808603at2"/>
<evidence type="ECO:0000256" key="9">
    <source>
        <dbReference type="PIRSR" id="PIRSR000005-2"/>
    </source>
</evidence>
<accession>A0A1I6CV87</accession>
<proteinExistence type="predicted"/>
<evidence type="ECO:0000256" key="2">
    <source>
        <dbReference type="ARBA" id="ARBA00022448"/>
    </source>
</evidence>
<feature type="binding site" description="covalent" evidence="8">
    <location>
        <position position="32"/>
    </location>
    <ligand>
        <name>heme c</name>
        <dbReference type="ChEBI" id="CHEBI:61717"/>
        <label>1</label>
    </ligand>
</feature>
<dbReference type="SUPFAM" id="SSF46626">
    <property type="entry name" value="Cytochrome c"/>
    <property type="match status" value="2"/>
</dbReference>
<evidence type="ECO:0000256" key="5">
    <source>
        <dbReference type="ARBA" id="ARBA00022764"/>
    </source>
</evidence>
<feature type="binding site" description="axial binding residue" evidence="9">
    <location>
        <position position="134"/>
    </location>
    <ligand>
        <name>heme c</name>
        <dbReference type="ChEBI" id="CHEBI:61717"/>
        <label>2</label>
    </ligand>
    <ligandPart>
        <name>Fe</name>
        <dbReference type="ChEBI" id="CHEBI:18248"/>
    </ligandPart>
</feature>
<dbReference type="PANTHER" id="PTHR33751">
    <property type="entry name" value="CBB3-TYPE CYTOCHROME C OXIDASE SUBUNIT FIXP"/>
    <property type="match status" value="1"/>
</dbReference>
<sequence length="212" mass="22589">MSPLPALARTAALALALPAMAQAQSSDVLLNCSACHSVGPEPGGAGARARLYPDLNGQPARYLERQLHAFRDGRRQHRQMHLTAVELGEGAGAMARLYADAPRPELAPEPGAEPVPLVNEGDWSRGVPSCASCHALEQGTDRARATPRLHGLPRGYLEAQLRAYAEGTRRSDPMGRMRAFAQRLDPGEIAALSAYYASWAPAGGDMIEGSDE</sequence>
<keyword evidence="10" id="KW-0732">Signal</keyword>
<feature type="binding site" description="axial binding residue" evidence="9">
    <location>
        <position position="177"/>
    </location>
    <ligand>
        <name>heme c</name>
        <dbReference type="ChEBI" id="CHEBI:61717"/>
        <label>2</label>
    </ligand>
    <ligandPart>
        <name>Fe</name>
        <dbReference type="ChEBI" id="CHEBI:18248"/>
    </ligandPart>
</feature>
<comment type="subcellular location">
    <subcellularLocation>
        <location evidence="1">Periplasm</location>
    </subcellularLocation>
</comment>
<evidence type="ECO:0000256" key="4">
    <source>
        <dbReference type="ARBA" id="ARBA00022723"/>
    </source>
</evidence>
<dbReference type="GO" id="GO:0005506">
    <property type="term" value="F:iron ion binding"/>
    <property type="evidence" value="ECO:0007669"/>
    <property type="project" value="InterPro"/>
</dbReference>
<keyword evidence="3 8" id="KW-0349">Heme</keyword>
<evidence type="ECO:0000256" key="3">
    <source>
        <dbReference type="ARBA" id="ARBA00022617"/>
    </source>
</evidence>
<feature type="binding site" description="axial binding residue" evidence="9">
    <location>
        <position position="36"/>
    </location>
    <ligand>
        <name>heme c</name>
        <dbReference type="ChEBI" id="CHEBI:61717"/>
        <label>1</label>
    </ligand>
    <ligandPart>
        <name>Fe</name>
        <dbReference type="ChEBI" id="CHEBI:18248"/>
    </ligandPart>
</feature>
<keyword evidence="2" id="KW-0813">Transport</keyword>
<dbReference type="Pfam" id="PF00034">
    <property type="entry name" value="Cytochrom_C"/>
    <property type="match status" value="2"/>
</dbReference>
<evidence type="ECO:0000256" key="10">
    <source>
        <dbReference type="SAM" id="SignalP"/>
    </source>
</evidence>
<evidence type="ECO:0000256" key="1">
    <source>
        <dbReference type="ARBA" id="ARBA00004418"/>
    </source>
</evidence>
<dbReference type="Gene3D" id="1.10.760.10">
    <property type="entry name" value="Cytochrome c-like domain"/>
    <property type="match status" value="2"/>
</dbReference>
<dbReference type="AlphaFoldDB" id="A0A1I6CV87"/>
<dbReference type="GO" id="GO:0020037">
    <property type="term" value="F:heme binding"/>
    <property type="evidence" value="ECO:0007669"/>
    <property type="project" value="InterPro"/>
</dbReference>
<dbReference type="STRING" id="871652.SAMN04515673_101419"/>
<dbReference type="EMBL" id="FOYI01000001">
    <property type="protein sequence ID" value="SFQ97023.1"/>
    <property type="molecule type" value="Genomic_DNA"/>
</dbReference>
<gene>
    <name evidence="12" type="ORF">SAMN04515673_101419</name>
</gene>
<feature type="binding site" description="covalent" evidence="8">
    <location>
        <position position="130"/>
    </location>
    <ligand>
        <name>heme c</name>
        <dbReference type="ChEBI" id="CHEBI:61717"/>
        <label>2</label>
    </ligand>
</feature>
<dbReference type="PANTHER" id="PTHR33751:SF9">
    <property type="entry name" value="CYTOCHROME C4"/>
    <property type="match status" value="1"/>
</dbReference>
<dbReference type="GO" id="GO:0042597">
    <property type="term" value="C:periplasmic space"/>
    <property type="evidence" value="ECO:0007669"/>
    <property type="project" value="UniProtKB-SubCell"/>
</dbReference>
<evidence type="ECO:0000256" key="8">
    <source>
        <dbReference type="PIRSR" id="PIRSR000005-1"/>
    </source>
</evidence>